<dbReference type="EMBL" id="SPQQ01000002">
    <property type="protein sequence ID" value="TGE38833.1"/>
    <property type="molecule type" value="Genomic_DNA"/>
</dbReference>
<evidence type="ECO:0000313" key="2">
    <source>
        <dbReference type="EMBL" id="TGE38833.1"/>
    </source>
</evidence>
<dbReference type="Proteomes" id="UP000298460">
    <property type="component" value="Unassembled WGS sequence"/>
</dbReference>
<gene>
    <name evidence="2" type="ORF">E4K67_04980</name>
</gene>
<evidence type="ECO:0000256" key="1">
    <source>
        <dbReference type="SAM" id="MobiDB-lite"/>
    </source>
</evidence>
<name>A0A4Z0R9W2_9FIRM</name>
<keyword evidence="3" id="KW-1185">Reference proteome</keyword>
<reference evidence="2 3" key="1">
    <citation type="submission" date="2019-03" db="EMBL/GenBank/DDBJ databases">
        <title>Draft Genome Sequence of Desulfosporosinus fructosivorans Strain 63.6F, Isolated from Marine Sediment in the Baltic Sea.</title>
        <authorList>
            <person name="Hausmann B."/>
            <person name="Vandieken V."/>
            <person name="Pjevac P."/>
            <person name="Schreck K."/>
            <person name="Herbold C.W."/>
            <person name="Loy A."/>
        </authorList>
    </citation>
    <scope>NUCLEOTIDE SEQUENCE [LARGE SCALE GENOMIC DNA]</scope>
    <source>
        <strain evidence="2 3">63.6F</strain>
    </source>
</reference>
<feature type="compositionally biased region" description="Low complexity" evidence="1">
    <location>
        <begin position="28"/>
        <end position="58"/>
    </location>
</feature>
<feature type="compositionally biased region" description="Polar residues" evidence="1">
    <location>
        <begin position="59"/>
        <end position="74"/>
    </location>
</feature>
<accession>A0A4Z0R9W2</accession>
<sequence length="80" mass="8753">MKEVIAIIMTLTIVLLSGCSSVKKSEENNNQQAQSQAQSQSQSQSQSENTSQNSATNQDNTDPSLLENIDTTKSPFRKGY</sequence>
<protein>
    <recommendedName>
        <fullName evidence="4">Lipoprotein</fullName>
    </recommendedName>
</protein>
<comment type="caution">
    <text evidence="2">The sequence shown here is derived from an EMBL/GenBank/DDBJ whole genome shotgun (WGS) entry which is preliminary data.</text>
</comment>
<dbReference type="PROSITE" id="PS51257">
    <property type="entry name" value="PROKAR_LIPOPROTEIN"/>
    <property type="match status" value="1"/>
</dbReference>
<dbReference type="RefSeq" id="WP_135545329.1">
    <property type="nucleotide sequence ID" value="NZ_SPQQ01000002.1"/>
</dbReference>
<dbReference type="AlphaFoldDB" id="A0A4Z0R9W2"/>
<organism evidence="2 3">
    <name type="scientific">Desulfosporosinus fructosivorans</name>
    <dbReference type="NCBI Taxonomy" id="2018669"/>
    <lineage>
        <taxon>Bacteria</taxon>
        <taxon>Bacillati</taxon>
        <taxon>Bacillota</taxon>
        <taxon>Clostridia</taxon>
        <taxon>Eubacteriales</taxon>
        <taxon>Desulfitobacteriaceae</taxon>
        <taxon>Desulfosporosinus</taxon>
    </lineage>
</organism>
<evidence type="ECO:0008006" key="4">
    <source>
        <dbReference type="Google" id="ProtNLM"/>
    </source>
</evidence>
<proteinExistence type="predicted"/>
<evidence type="ECO:0000313" key="3">
    <source>
        <dbReference type="Proteomes" id="UP000298460"/>
    </source>
</evidence>
<feature type="region of interest" description="Disordered" evidence="1">
    <location>
        <begin position="22"/>
        <end position="80"/>
    </location>
</feature>